<protein>
    <recommendedName>
        <fullName evidence="4 13">NADH-ubiquinone oxidoreductase chain 1</fullName>
        <ecNumber evidence="3 13">7.1.1.2</ecNumber>
    </recommendedName>
</protein>
<evidence type="ECO:0000256" key="3">
    <source>
        <dbReference type="ARBA" id="ARBA00012944"/>
    </source>
</evidence>
<geneLocation type="mitochondrion" evidence="15"/>
<sequence length="324" mass="36158">MRSLIIVLQLLINPLMYIIPILLAVAFLTLLERKVLGYMQLRKGPNIIGPMGLLQPMADGLKLFIKEPVQPLSSSRTLFLLAPVMALSLALIIWIPIPMPFSLTDLNLGILFILTISSLAVYSILASGWASNSKYALIGALRAVAQTISYEVSLGLILLCLVIFVGGFSIFNFNTAQQHIWLIIPGWPLALMWYTSTLAETNRAPFDLTEGESELVSGFNVEYSAGPFALFFLAEYANIMLMNTLSVVLFMGSMCFFPELATIFLMLKAALLTSAFIWIRASYPRFRYDQLMHLIWKNFLPITLALTIWHISLPLSLLGLAPQY</sequence>
<keyword evidence="10 14" id="KW-0472">Membrane</keyword>
<dbReference type="GO" id="GO:0005743">
    <property type="term" value="C:mitochondrial inner membrane"/>
    <property type="evidence" value="ECO:0007669"/>
    <property type="project" value="UniProtKB-SubCell"/>
</dbReference>
<evidence type="ECO:0000256" key="7">
    <source>
        <dbReference type="ARBA" id="ARBA00022982"/>
    </source>
</evidence>
<proteinExistence type="inferred from homology"/>
<evidence type="ECO:0000256" key="5">
    <source>
        <dbReference type="ARBA" id="ARBA00022660"/>
    </source>
</evidence>
<dbReference type="PANTHER" id="PTHR11432:SF3">
    <property type="entry name" value="NADH-UBIQUINONE OXIDOREDUCTASE CHAIN 1"/>
    <property type="match status" value="1"/>
</dbReference>
<evidence type="ECO:0000256" key="12">
    <source>
        <dbReference type="RuleBase" id="RU000471"/>
    </source>
</evidence>
<keyword evidence="13" id="KW-0830">Ubiquinone</keyword>
<reference evidence="15" key="1">
    <citation type="journal article" date="2005" name="Syst. Biol.">
        <title>Archaeobatrachian paraphyly and pangaean diversification of crown-group frogs.</title>
        <authorList>
            <person name="Roelants K."/>
            <person name="Bossuyt F."/>
        </authorList>
    </citation>
    <scope>NUCLEOTIDE SEQUENCE</scope>
</reference>
<evidence type="ECO:0000313" key="15">
    <source>
        <dbReference type="EMBL" id="AAX94691.1"/>
    </source>
</evidence>
<feature type="transmembrane region" description="Helical" evidence="14">
    <location>
        <begin position="228"/>
        <end position="254"/>
    </location>
</feature>
<keyword evidence="5" id="KW-0679">Respiratory chain</keyword>
<dbReference type="EMBL" id="AY523767">
    <property type="protein sequence ID" value="AAX94691.1"/>
    <property type="molecule type" value="Genomic_DNA"/>
</dbReference>
<name>Q53DH3_9ANUR</name>
<feature type="transmembrane region" description="Helical" evidence="14">
    <location>
        <begin position="179"/>
        <end position="196"/>
    </location>
</feature>
<dbReference type="InterPro" id="IPR001694">
    <property type="entry name" value="NADH_UbQ_OxRdtase_su1/FPO"/>
</dbReference>
<keyword evidence="6 12" id="KW-0812">Transmembrane</keyword>
<dbReference type="InterPro" id="IPR018086">
    <property type="entry name" value="NADH_UbQ_OxRdtase_su1_CS"/>
</dbReference>
<keyword evidence="9 12" id="KW-0520">NAD</keyword>
<dbReference type="GO" id="GO:0008137">
    <property type="term" value="F:NADH dehydrogenase (ubiquinone) activity"/>
    <property type="evidence" value="ECO:0007669"/>
    <property type="project" value="UniProtKB-EC"/>
</dbReference>
<evidence type="ECO:0000256" key="4">
    <source>
        <dbReference type="ARBA" id="ARBA00021009"/>
    </source>
</evidence>
<dbReference type="Pfam" id="PF00146">
    <property type="entry name" value="NADHdh"/>
    <property type="match status" value="1"/>
</dbReference>
<evidence type="ECO:0000256" key="14">
    <source>
        <dbReference type="SAM" id="Phobius"/>
    </source>
</evidence>
<feature type="transmembrane region" description="Helical" evidence="14">
    <location>
        <begin position="78"/>
        <end position="97"/>
    </location>
</feature>
<dbReference type="EC" id="7.1.1.2" evidence="3 13"/>
<feature type="transmembrane region" description="Helical" evidence="14">
    <location>
        <begin position="109"/>
        <end position="131"/>
    </location>
</feature>
<evidence type="ECO:0000256" key="6">
    <source>
        <dbReference type="ARBA" id="ARBA00022692"/>
    </source>
</evidence>
<feature type="transmembrane region" description="Helical" evidence="14">
    <location>
        <begin position="260"/>
        <end position="279"/>
    </location>
</feature>
<evidence type="ECO:0000256" key="9">
    <source>
        <dbReference type="ARBA" id="ARBA00023027"/>
    </source>
</evidence>
<dbReference type="GO" id="GO:0009060">
    <property type="term" value="P:aerobic respiration"/>
    <property type="evidence" value="ECO:0007669"/>
    <property type="project" value="TreeGrafter"/>
</dbReference>
<keyword evidence="5" id="KW-0813">Transport</keyword>
<keyword evidence="8 14" id="KW-1133">Transmembrane helix</keyword>
<feature type="transmembrane region" description="Helical" evidence="14">
    <location>
        <begin position="152"/>
        <end position="173"/>
    </location>
</feature>
<dbReference type="PROSITE" id="PS00668">
    <property type="entry name" value="COMPLEX1_ND1_2"/>
    <property type="match status" value="1"/>
</dbReference>
<evidence type="ECO:0000256" key="11">
    <source>
        <dbReference type="ARBA" id="ARBA00049551"/>
    </source>
</evidence>
<comment type="catalytic activity">
    <reaction evidence="11 13">
        <text>a ubiquinone + NADH + 5 H(+)(in) = a ubiquinol + NAD(+) + 4 H(+)(out)</text>
        <dbReference type="Rhea" id="RHEA:29091"/>
        <dbReference type="Rhea" id="RHEA-COMP:9565"/>
        <dbReference type="Rhea" id="RHEA-COMP:9566"/>
        <dbReference type="ChEBI" id="CHEBI:15378"/>
        <dbReference type="ChEBI" id="CHEBI:16389"/>
        <dbReference type="ChEBI" id="CHEBI:17976"/>
        <dbReference type="ChEBI" id="CHEBI:57540"/>
        <dbReference type="ChEBI" id="CHEBI:57945"/>
        <dbReference type="EC" id="7.1.1.2"/>
    </reaction>
</comment>
<evidence type="ECO:0000256" key="8">
    <source>
        <dbReference type="ARBA" id="ARBA00022989"/>
    </source>
</evidence>
<accession>Q53DH3</accession>
<evidence type="ECO:0000256" key="1">
    <source>
        <dbReference type="ARBA" id="ARBA00004141"/>
    </source>
</evidence>
<keyword evidence="13 15" id="KW-0496">Mitochondrion</keyword>
<feature type="transmembrane region" description="Helical" evidence="14">
    <location>
        <begin position="299"/>
        <end position="321"/>
    </location>
</feature>
<keyword evidence="7" id="KW-0249">Electron transport</keyword>
<dbReference type="AlphaFoldDB" id="Q53DH3"/>
<dbReference type="PANTHER" id="PTHR11432">
    <property type="entry name" value="NADH DEHYDROGENASE SUBUNIT 1"/>
    <property type="match status" value="1"/>
</dbReference>
<evidence type="ECO:0000256" key="10">
    <source>
        <dbReference type="ARBA" id="ARBA00023136"/>
    </source>
</evidence>
<comment type="subcellular location">
    <subcellularLocation>
        <location evidence="1">Membrane</location>
        <topology evidence="1">Multi-pass membrane protein</topology>
    </subcellularLocation>
    <subcellularLocation>
        <location evidence="12">Mitochondrion inner membrane</location>
        <topology evidence="12">Multi-pass membrane protein</topology>
    </subcellularLocation>
</comment>
<evidence type="ECO:0000256" key="13">
    <source>
        <dbReference type="RuleBase" id="RU000473"/>
    </source>
</evidence>
<gene>
    <name evidence="15" type="primary">ND1</name>
</gene>
<dbReference type="GO" id="GO:0003954">
    <property type="term" value="F:NADH dehydrogenase activity"/>
    <property type="evidence" value="ECO:0007669"/>
    <property type="project" value="TreeGrafter"/>
</dbReference>
<dbReference type="PROSITE" id="PS00667">
    <property type="entry name" value="COMPLEX1_ND1_1"/>
    <property type="match status" value="1"/>
</dbReference>
<organism evidence="15">
    <name type="scientific">Leptobrachium montanum</name>
    <name type="common">mountain spadefoot toad</name>
    <dbReference type="NCBI Taxonomy" id="280234"/>
    <lineage>
        <taxon>Eukaryota</taxon>
        <taxon>Metazoa</taxon>
        <taxon>Chordata</taxon>
        <taxon>Craniata</taxon>
        <taxon>Vertebrata</taxon>
        <taxon>Euteleostomi</taxon>
        <taxon>Amphibia</taxon>
        <taxon>Batrachia</taxon>
        <taxon>Anura</taxon>
        <taxon>Pelobatoidea</taxon>
        <taxon>Megophryidae</taxon>
        <taxon>Leptobrachium</taxon>
    </lineage>
</organism>
<dbReference type="HAMAP" id="MF_01350">
    <property type="entry name" value="NDH1_NuoH"/>
    <property type="match status" value="1"/>
</dbReference>
<feature type="transmembrane region" description="Helical" evidence="14">
    <location>
        <begin position="6"/>
        <end position="31"/>
    </location>
</feature>
<comment type="similarity">
    <text evidence="2 12">Belongs to the complex I subunit 1 family.</text>
</comment>
<evidence type="ECO:0000256" key="2">
    <source>
        <dbReference type="ARBA" id="ARBA00010535"/>
    </source>
</evidence>